<protein>
    <recommendedName>
        <fullName evidence="3">Protein kinase domain-containing protein</fullName>
    </recommendedName>
</protein>
<sequence length="204" mass="24443">MSTIRKELVFYMINKAFILTDYNIYDNIEKRHEFRKQTILADKSLTKEEKSVTIKKLNKSHDCRKIRYNEGKRRVCEDCKNECLAISYCEYCIRNYLKAKFSNWTSGNNDIDDLIKKCQMESRAPDMIVEWIPYNKFQNIEYLTRGGCSEIYTADLIGRRYKKWNSEQQQLILSKTIRKVVLKKLENIENANRSWFDEVCNIKK</sequence>
<reference evidence="1 2" key="2">
    <citation type="journal article" date="2018" name="New Phytol.">
        <title>High intraspecific genome diversity in the model arbuscular mycorrhizal symbiont Rhizophagus irregularis.</title>
        <authorList>
            <person name="Chen E.C.H."/>
            <person name="Morin E."/>
            <person name="Beaudet D."/>
            <person name="Noel J."/>
            <person name="Yildirir G."/>
            <person name="Ndikumana S."/>
            <person name="Charron P."/>
            <person name="St-Onge C."/>
            <person name="Giorgi J."/>
            <person name="Kruger M."/>
            <person name="Marton T."/>
            <person name="Ropars J."/>
            <person name="Grigoriev I.V."/>
            <person name="Hainaut M."/>
            <person name="Henrissat B."/>
            <person name="Roux C."/>
            <person name="Martin F."/>
            <person name="Corradi N."/>
        </authorList>
    </citation>
    <scope>NUCLEOTIDE SEQUENCE [LARGE SCALE GENOMIC DNA]</scope>
    <source>
        <strain evidence="1 2">DAOM 197198</strain>
    </source>
</reference>
<dbReference type="EMBL" id="AUPC02000069">
    <property type="protein sequence ID" value="POG74692.1"/>
    <property type="molecule type" value="Genomic_DNA"/>
</dbReference>
<gene>
    <name evidence="1" type="ORF">GLOIN_2v1026699</name>
</gene>
<dbReference type="Proteomes" id="UP000018888">
    <property type="component" value="Unassembled WGS sequence"/>
</dbReference>
<reference evidence="1 2" key="1">
    <citation type="journal article" date="2013" name="Proc. Natl. Acad. Sci. U.S.A.">
        <title>Genome of an arbuscular mycorrhizal fungus provides insight into the oldest plant symbiosis.</title>
        <authorList>
            <person name="Tisserant E."/>
            <person name="Malbreil M."/>
            <person name="Kuo A."/>
            <person name="Kohler A."/>
            <person name="Symeonidi A."/>
            <person name="Balestrini R."/>
            <person name="Charron P."/>
            <person name="Duensing N."/>
            <person name="Frei Dit Frey N."/>
            <person name="Gianinazzi-Pearson V."/>
            <person name="Gilbert L.B."/>
            <person name="Handa Y."/>
            <person name="Herr J.R."/>
            <person name="Hijri M."/>
            <person name="Koul R."/>
            <person name="Kawaguchi M."/>
            <person name="Krajinski F."/>
            <person name="Lammers P.J."/>
            <person name="Masclaux F.G."/>
            <person name="Murat C."/>
            <person name="Morin E."/>
            <person name="Ndikumana S."/>
            <person name="Pagni M."/>
            <person name="Petitpierre D."/>
            <person name="Requena N."/>
            <person name="Rosikiewicz P."/>
            <person name="Riley R."/>
            <person name="Saito K."/>
            <person name="San Clemente H."/>
            <person name="Shapiro H."/>
            <person name="van Tuinen D."/>
            <person name="Becard G."/>
            <person name="Bonfante P."/>
            <person name="Paszkowski U."/>
            <person name="Shachar-Hill Y.Y."/>
            <person name="Tuskan G.A."/>
            <person name="Young P.W."/>
            <person name="Sanders I.R."/>
            <person name="Henrissat B."/>
            <person name="Rensing S.A."/>
            <person name="Grigoriev I.V."/>
            <person name="Corradi N."/>
            <person name="Roux C."/>
            <person name="Martin F."/>
        </authorList>
    </citation>
    <scope>NUCLEOTIDE SEQUENCE [LARGE SCALE GENOMIC DNA]</scope>
    <source>
        <strain evidence="1 2">DAOM 197198</strain>
    </source>
</reference>
<dbReference type="AlphaFoldDB" id="A0A2P4QAN0"/>
<evidence type="ECO:0000313" key="2">
    <source>
        <dbReference type="Proteomes" id="UP000018888"/>
    </source>
</evidence>
<evidence type="ECO:0000313" key="1">
    <source>
        <dbReference type="EMBL" id="POG74692.1"/>
    </source>
</evidence>
<keyword evidence="2" id="KW-1185">Reference proteome</keyword>
<organism evidence="1 2">
    <name type="scientific">Rhizophagus irregularis (strain DAOM 181602 / DAOM 197198 / MUCL 43194)</name>
    <name type="common">Arbuscular mycorrhizal fungus</name>
    <name type="synonym">Glomus intraradices</name>
    <dbReference type="NCBI Taxonomy" id="747089"/>
    <lineage>
        <taxon>Eukaryota</taxon>
        <taxon>Fungi</taxon>
        <taxon>Fungi incertae sedis</taxon>
        <taxon>Mucoromycota</taxon>
        <taxon>Glomeromycotina</taxon>
        <taxon>Glomeromycetes</taxon>
        <taxon>Glomerales</taxon>
        <taxon>Glomeraceae</taxon>
        <taxon>Rhizophagus</taxon>
    </lineage>
</organism>
<evidence type="ECO:0008006" key="3">
    <source>
        <dbReference type="Google" id="ProtNLM"/>
    </source>
</evidence>
<proteinExistence type="predicted"/>
<comment type="caution">
    <text evidence="1">The sequence shown here is derived from an EMBL/GenBank/DDBJ whole genome shotgun (WGS) entry which is preliminary data.</text>
</comment>
<dbReference type="VEuPathDB" id="FungiDB:RhiirFUN_012910"/>
<accession>A0A2P4QAN0</accession>
<name>A0A2P4QAN0_RHIID</name>